<gene>
    <name evidence="2" type="ORF">BJ085DRAFT_30288</name>
</gene>
<feature type="signal peptide" evidence="1">
    <location>
        <begin position="1"/>
        <end position="29"/>
    </location>
</feature>
<evidence type="ECO:0000256" key="1">
    <source>
        <dbReference type="SAM" id="SignalP"/>
    </source>
</evidence>
<evidence type="ECO:0000313" key="2">
    <source>
        <dbReference type="EMBL" id="RKP35169.1"/>
    </source>
</evidence>
<feature type="chain" id="PRO_5020241474" evidence="1">
    <location>
        <begin position="30"/>
        <end position="419"/>
    </location>
</feature>
<keyword evidence="1" id="KW-0732">Signal</keyword>
<accession>A0A4V1J4D4</accession>
<dbReference type="EMBL" id="ML002941">
    <property type="protein sequence ID" value="RKP35169.1"/>
    <property type="molecule type" value="Genomic_DNA"/>
</dbReference>
<organism evidence="2 3">
    <name type="scientific">Dimargaris cristalligena</name>
    <dbReference type="NCBI Taxonomy" id="215637"/>
    <lineage>
        <taxon>Eukaryota</taxon>
        <taxon>Fungi</taxon>
        <taxon>Fungi incertae sedis</taxon>
        <taxon>Zoopagomycota</taxon>
        <taxon>Kickxellomycotina</taxon>
        <taxon>Dimargaritomycetes</taxon>
        <taxon>Dimargaritales</taxon>
        <taxon>Dimargaritaceae</taxon>
        <taxon>Dimargaris</taxon>
    </lineage>
</organism>
<evidence type="ECO:0000313" key="3">
    <source>
        <dbReference type="Proteomes" id="UP000268162"/>
    </source>
</evidence>
<reference evidence="3" key="1">
    <citation type="journal article" date="2018" name="Nat. Microbiol.">
        <title>Leveraging single-cell genomics to expand the fungal tree of life.</title>
        <authorList>
            <person name="Ahrendt S.R."/>
            <person name="Quandt C.A."/>
            <person name="Ciobanu D."/>
            <person name="Clum A."/>
            <person name="Salamov A."/>
            <person name="Andreopoulos B."/>
            <person name="Cheng J.F."/>
            <person name="Woyke T."/>
            <person name="Pelin A."/>
            <person name="Henrissat B."/>
            <person name="Reynolds N.K."/>
            <person name="Benny G.L."/>
            <person name="Smith M.E."/>
            <person name="James T.Y."/>
            <person name="Grigoriev I.V."/>
        </authorList>
    </citation>
    <scope>NUCLEOTIDE SEQUENCE [LARGE SCALE GENOMIC DNA]</scope>
    <source>
        <strain evidence="3">RSA 468</strain>
    </source>
</reference>
<keyword evidence="3" id="KW-1185">Reference proteome</keyword>
<protein>
    <submittedName>
        <fullName evidence="2">Uncharacterized protein</fullName>
    </submittedName>
</protein>
<name>A0A4V1J4D4_9FUNG</name>
<dbReference type="Proteomes" id="UP000268162">
    <property type="component" value="Unassembled WGS sequence"/>
</dbReference>
<dbReference type="AlphaFoldDB" id="A0A4V1J4D4"/>
<sequence>MCLIMRFYYRLTLLACLGLAVSWPPVSHSTPIPSDSSQKLLTLLHGSYEFHKQMGQELDWKDMGTLRTLGHGYNNFVLNHKFPADGAFESFFEFYVQTACTQANLNLWTPRIKANLAAALPLFLGPYMNKGLSLLTYGERIGNFRIYAPATDGKLLKRKYPLLYLIEQGFIKSAVSIFNTLSDYLVRRDLLVQPGDDSLHLVSASTTSILYWVARDMLSMGILSDARGRLGQLANCFEVWSDRWLDGLILVSLALGSGHGRMDMDASQLSNFTEANINQVLVDGLEIMIRETQPDRISAYYAMREDQKLMKDSLVYLYGLWAIELGHSATAQALGLRDSSSPESPAIYLSYTYTAVQRLQLTKATEYLKEKFPNIGVVEPNTFPGEQEELMEYSVSVPDHRYSWNPKAPTAIYLELEDL</sequence>
<proteinExistence type="predicted"/>